<dbReference type="AlphaFoldDB" id="Q2HBK3"/>
<dbReference type="OMA" id="NCPGGHT"/>
<gene>
    <name evidence="3" type="ORF">CHGG_02401</name>
</gene>
<feature type="compositionally biased region" description="Low complexity" evidence="1">
    <location>
        <begin position="99"/>
        <end position="108"/>
    </location>
</feature>
<evidence type="ECO:0000313" key="3">
    <source>
        <dbReference type="EMBL" id="EAQ90466.1"/>
    </source>
</evidence>
<feature type="chain" id="PRO_5004209108" description="GPI anchored serine-threonine rich protein" evidence="2">
    <location>
        <begin position="17"/>
        <end position="425"/>
    </location>
</feature>
<protein>
    <recommendedName>
        <fullName evidence="5">GPI anchored serine-threonine rich protein</fullName>
    </recommendedName>
</protein>
<evidence type="ECO:0000256" key="2">
    <source>
        <dbReference type="SAM" id="SignalP"/>
    </source>
</evidence>
<accession>Q2HBK3</accession>
<evidence type="ECO:0008006" key="5">
    <source>
        <dbReference type="Google" id="ProtNLM"/>
    </source>
</evidence>
<feature type="compositionally biased region" description="Low complexity" evidence="1">
    <location>
        <begin position="170"/>
        <end position="236"/>
    </location>
</feature>
<name>Q2HBK3_CHAGB</name>
<dbReference type="GeneID" id="4389750"/>
<dbReference type="eggNOG" id="ENOG502RVZE">
    <property type="taxonomic scope" value="Eukaryota"/>
</dbReference>
<feature type="region of interest" description="Disordered" evidence="1">
    <location>
        <begin position="344"/>
        <end position="395"/>
    </location>
</feature>
<reference evidence="4" key="1">
    <citation type="journal article" date="2015" name="Genome Announc.">
        <title>Draft genome sequence of the cellulolytic fungus Chaetomium globosum.</title>
        <authorList>
            <person name="Cuomo C.A."/>
            <person name="Untereiner W.A."/>
            <person name="Ma L.-J."/>
            <person name="Grabherr M."/>
            <person name="Birren B.W."/>
        </authorList>
    </citation>
    <scope>NUCLEOTIDE SEQUENCE [LARGE SCALE GENOMIC DNA]</scope>
    <source>
        <strain evidence="4">ATCC 6205 / CBS 148.51 / DSM 1962 / NBRC 6347 / NRRL 1970</strain>
    </source>
</reference>
<keyword evidence="2" id="KW-0732">Signal</keyword>
<evidence type="ECO:0000313" key="4">
    <source>
        <dbReference type="Proteomes" id="UP000001056"/>
    </source>
</evidence>
<feature type="signal peptide" evidence="2">
    <location>
        <begin position="1"/>
        <end position="16"/>
    </location>
</feature>
<feature type="region of interest" description="Disordered" evidence="1">
    <location>
        <begin position="99"/>
        <end position="236"/>
    </location>
</feature>
<evidence type="ECO:0000256" key="1">
    <source>
        <dbReference type="SAM" id="MobiDB-lite"/>
    </source>
</evidence>
<sequence>MQKFILLGLLPSLALAGRISSPFVLRRTDGGGGYDEESCEDLGMQDCGGCIPLDYTCCPAQTGGCPPDQRCVVGDDGEDGCCPEGYTCTGNGGVSSTTFSLTTSTSTSAVVEEPSPTPTGGANEETPPDYGEIPGPTLVDPNPEETPTPTPEPTPEPSPEPTSSEEAETTETTSTPTSSPEAESSTTTEDAAESTTTESASASASETASEEATSTTASEDASSTSAAASTISTTTTVAPTLSASSTLSFSNGTFTTASTTAYTTSTVYTTTTRTITSCPPSHPCQSGTVVTETIAVSTTICPVVENPPLPTPTNTPATIINGGDSTTTTVAPVNTPVVVCPGNGQACSPVDNDNNGGDSDNETPSASSSSVATPPSYTHGGAHPTGSVPKPPMTTGHVPVTAGAARVGQAVSGVVVVLGFAVAFL</sequence>
<dbReference type="VEuPathDB" id="FungiDB:CHGG_02401"/>
<proteinExistence type="predicted"/>
<dbReference type="HOGENOM" id="CLU_645571_0_0_1"/>
<dbReference type="OrthoDB" id="5152093at2759"/>
<feature type="compositionally biased region" description="Pro residues" evidence="1">
    <location>
        <begin position="144"/>
        <end position="160"/>
    </location>
</feature>
<dbReference type="EMBL" id="CH408030">
    <property type="protein sequence ID" value="EAQ90466.1"/>
    <property type="molecule type" value="Genomic_DNA"/>
</dbReference>
<dbReference type="RefSeq" id="XP_001228917.1">
    <property type="nucleotide sequence ID" value="XM_001228916.1"/>
</dbReference>
<dbReference type="InParanoid" id="Q2HBK3"/>
<keyword evidence="4" id="KW-1185">Reference proteome</keyword>
<dbReference type="Proteomes" id="UP000001056">
    <property type="component" value="Unassembled WGS sequence"/>
</dbReference>
<feature type="compositionally biased region" description="Low complexity" evidence="1">
    <location>
        <begin position="351"/>
        <end position="376"/>
    </location>
</feature>
<organism evidence="3 4">
    <name type="scientific">Chaetomium globosum (strain ATCC 6205 / CBS 148.51 / DSM 1962 / NBRC 6347 / NRRL 1970)</name>
    <name type="common">Soil fungus</name>
    <dbReference type="NCBI Taxonomy" id="306901"/>
    <lineage>
        <taxon>Eukaryota</taxon>
        <taxon>Fungi</taxon>
        <taxon>Dikarya</taxon>
        <taxon>Ascomycota</taxon>
        <taxon>Pezizomycotina</taxon>
        <taxon>Sordariomycetes</taxon>
        <taxon>Sordariomycetidae</taxon>
        <taxon>Sordariales</taxon>
        <taxon>Chaetomiaceae</taxon>
        <taxon>Chaetomium</taxon>
    </lineage>
</organism>